<dbReference type="PANTHER" id="PTHR47506:SF7">
    <property type="entry name" value="TRANSCRIPTIONAL REGULATORY PROTEIN"/>
    <property type="match status" value="1"/>
</dbReference>
<dbReference type="PANTHER" id="PTHR47506">
    <property type="entry name" value="TRANSCRIPTIONAL REGULATORY PROTEIN"/>
    <property type="match status" value="1"/>
</dbReference>
<dbReference type="SUPFAM" id="SSF48498">
    <property type="entry name" value="Tetracyclin repressor-like, C-terminal domain"/>
    <property type="match status" value="1"/>
</dbReference>
<keyword evidence="1" id="KW-0805">Transcription regulation</keyword>
<keyword evidence="2 4" id="KW-0238">DNA-binding</keyword>
<evidence type="ECO:0000256" key="1">
    <source>
        <dbReference type="ARBA" id="ARBA00023015"/>
    </source>
</evidence>
<evidence type="ECO:0000259" key="5">
    <source>
        <dbReference type="PROSITE" id="PS50977"/>
    </source>
</evidence>
<name>A0ABU0S746_9HYPH</name>
<feature type="DNA-binding region" description="H-T-H motif" evidence="4">
    <location>
        <begin position="32"/>
        <end position="51"/>
    </location>
</feature>
<dbReference type="InterPro" id="IPR036271">
    <property type="entry name" value="Tet_transcr_reg_TetR-rel_C_sf"/>
</dbReference>
<dbReference type="Gene3D" id="1.10.357.10">
    <property type="entry name" value="Tetracycline Repressor, domain 2"/>
    <property type="match status" value="1"/>
</dbReference>
<dbReference type="EMBL" id="JAUSZT010000003">
    <property type="protein sequence ID" value="MDQ0996564.1"/>
    <property type="molecule type" value="Genomic_DNA"/>
</dbReference>
<evidence type="ECO:0000256" key="4">
    <source>
        <dbReference type="PROSITE-ProRule" id="PRU00335"/>
    </source>
</evidence>
<reference evidence="6 7" key="1">
    <citation type="submission" date="2023-07" db="EMBL/GenBank/DDBJ databases">
        <title>Comparative genomics of wheat-associated soil bacteria to identify genetic determinants of phenazine resistance.</title>
        <authorList>
            <person name="Mouncey N."/>
        </authorList>
    </citation>
    <scope>NUCLEOTIDE SEQUENCE [LARGE SCALE GENOMIC DNA]</scope>
    <source>
        <strain evidence="6 7">W4I11</strain>
    </source>
</reference>
<dbReference type="Proteomes" id="UP001237780">
    <property type="component" value="Unassembled WGS sequence"/>
</dbReference>
<dbReference type="InterPro" id="IPR001647">
    <property type="entry name" value="HTH_TetR"/>
</dbReference>
<dbReference type="SUPFAM" id="SSF46689">
    <property type="entry name" value="Homeodomain-like"/>
    <property type="match status" value="1"/>
</dbReference>
<gene>
    <name evidence="6" type="ORF">QFZ34_001746</name>
</gene>
<evidence type="ECO:0000256" key="2">
    <source>
        <dbReference type="ARBA" id="ARBA00023125"/>
    </source>
</evidence>
<sequence>MRVSKDQAAENRARIIEVASQQFRQKGFDGIGVADLMKSAGLTHGGFYGHFASKDDLIAVSCDEAMKRSAEKWSALTEQQEPEDALAAIVSSYLAKYHSDGLANSCTMAMLAPDIARHGGDVQTNFTDGTKKLLKILASVTAGKTDKDKREKAIATMAGLVGAVVLARAVNDPAFADEILSAGSVIFGPESDDR</sequence>
<dbReference type="Gene3D" id="1.10.10.60">
    <property type="entry name" value="Homeodomain-like"/>
    <property type="match status" value="1"/>
</dbReference>
<evidence type="ECO:0000256" key="3">
    <source>
        <dbReference type="ARBA" id="ARBA00023163"/>
    </source>
</evidence>
<protein>
    <submittedName>
        <fullName evidence="6">TetR/AcrR family transcriptional repressor of nem operon</fullName>
    </submittedName>
</protein>
<dbReference type="Pfam" id="PF00440">
    <property type="entry name" value="TetR_N"/>
    <property type="match status" value="1"/>
</dbReference>
<comment type="caution">
    <text evidence="6">The sequence shown here is derived from an EMBL/GenBank/DDBJ whole genome shotgun (WGS) entry which is preliminary data.</text>
</comment>
<proteinExistence type="predicted"/>
<evidence type="ECO:0000313" key="6">
    <source>
        <dbReference type="EMBL" id="MDQ0996564.1"/>
    </source>
</evidence>
<dbReference type="PROSITE" id="PS50977">
    <property type="entry name" value="HTH_TETR_2"/>
    <property type="match status" value="1"/>
</dbReference>
<keyword evidence="7" id="KW-1185">Reference proteome</keyword>
<accession>A0ABU0S746</accession>
<feature type="domain" description="HTH tetR-type" evidence="5">
    <location>
        <begin position="9"/>
        <end position="69"/>
    </location>
</feature>
<dbReference type="PRINTS" id="PR00455">
    <property type="entry name" value="HTHTETR"/>
</dbReference>
<keyword evidence="3" id="KW-0804">Transcription</keyword>
<organism evidence="6 7">
    <name type="scientific">Phyllobacterium ifriqiyense</name>
    <dbReference type="NCBI Taxonomy" id="314238"/>
    <lineage>
        <taxon>Bacteria</taxon>
        <taxon>Pseudomonadati</taxon>
        <taxon>Pseudomonadota</taxon>
        <taxon>Alphaproteobacteria</taxon>
        <taxon>Hyphomicrobiales</taxon>
        <taxon>Phyllobacteriaceae</taxon>
        <taxon>Phyllobacterium</taxon>
    </lineage>
</organism>
<dbReference type="RefSeq" id="WP_307279496.1">
    <property type="nucleotide sequence ID" value="NZ_JAUSZT010000003.1"/>
</dbReference>
<dbReference type="InterPro" id="IPR009057">
    <property type="entry name" value="Homeodomain-like_sf"/>
</dbReference>
<evidence type="ECO:0000313" key="7">
    <source>
        <dbReference type="Proteomes" id="UP001237780"/>
    </source>
</evidence>